<evidence type="ECO:0000256" key="2">
    <source>
        <dbReference type="ARBA" id="ARBA00034078"/>
    </source>
</evidence>
<dbReference type="RefSeq" id="WP_134834217.1">
    <property type="nucleotide sequence ID" value="NZ_SATR01000003.1"/>
</dbReference>
<organism evidence="5 6">
    <name type="scientific">Vibrio ouci</name>
    <dbReference type="NCBI Taxonomy" id="2499078"/>
    <lineage>
        <taxon>Bacteria</taxon>
        <taxon>Pseudomonadati</taxon>
        <taxon>Pseudomonadota</taxon>
        <taxon>Gammaproteobacteria</taxon>
        <taxon>Vibrionales</taxon>
        <taxon>Vibrionaceae</taxon>
        <taxon>Vibrio</taxon>
    </lineage>
</organism>
<keyword evidence="6" id="KW-1185">Reference proteome</keyword>
<comment type="caution">
    <text evidence="5">The sequence shown here is derived from an EMBL/GenBank/DDBJ whole genome shotgun (WGS) entry which is preliminary data.</text>
</comment>
<dbReference type="InterPro" id="IPR017938">
    <property type="entry name" value="Riboflavin_synthase-like_b-brl"/>
</dbReference>
<name>A0A4Y8WJK4_9VIBR</name>
<evidence type="ECO:0000259" key="3">
    <source>
        <dbReference type="PROSITE" id="PS51085"/>
    </source>
</evidence>
<dbReference type="InterPro" id="IPR012675">
    <property type="entry name" value="Beta-grasp_dom_sf"/>
</dbReference>
<evidence type="ECO:0000256" key="1">
    <source>
        <dbReference type="ARBA" id="ARBA00022692"/>
    </source>
</evidence>
<dbReference type="Pfam" id="PF00175">
    <property type="entry name" value="NAD_binding_1"/>
    <property type="match status" value="1"/>
</dbReference>
<dbReference type="PROSITE" id="PS00197">
    <property type="entry name" value="2FE2S_FER_1"/>
    <property type="match status" value="1"/>
</dbReference>
<dbReference type="CDD" id="cd00207">
    <property type="entry name" value="fer2"/>
    <property type="match status" value="1"/>
</dbReference>
<dbReference type="PROSITE" id="PS51085">
    <property type="entry name" value="2FE2S_FER_2"/>
    <property type="match status" value="1"/>
</dbReference>
<accession>A0A4Y8WJK4</accession>
<dbReference type="GO" id="GO:0051537">
    <property type="term" value="F:2 iron, 2 sulfur cluster binding"/>
    <property type="evidence" value="ECO:0007669"/>
    <property type="project" value="InterPro"/>
</dbReference>
<feature type="domain" description="FAD-binding FR-type" evidence="4">
    <location>
        <begin position="91"/>
        <end position="190"/>
    </location>
</feature>
<keyword evidence="1" id="KW-0812">Transmembrane</keyword>
<keyword evidence="1" id="KW-0472">Membrane</keyword>
<sequence>MSYKIEIQPSKVHFTSDENLLEDALSQSVPLEHSCKTGDCGACKAEIVLGKIENEKGDVVTQGEILTCQSKAMADSVLKANYYPELAHIKQQTTPCKVASFDYVTEDIVSIRFRLPPNIKFDYLPGQYIDLSYMGVKRSYSIANAKKKSNEIELHIRKVATGKMSELLFGKLRENQLMRLEGPKGTFFVKDSLKPLVLIATGTGIAPIKAIVEHLVATEDKRDVHIYWGMQYEKELYCNDLIELANIYSHISFTAVLSREIAQSPISTYEQGYVQNAVIRDFSTLADIEVYACGSIRMIEEAKELFLQHHLKENAFFSDAFTPAK</sequence>
<dbReference type="PRINTS" id="PR00371">
    <property type="entry name" value="FPNCR"/>
</dbReference>
<dbReference type="AlphaFoldDB" id="A0A4Y8WJK4"/>
<dbReference type="Gene3D" id="3.40.50.80">
    <property type="entry name" value="Nucleotide-binding domain of ferredoxin-NADP reductase (FNR) module"/>
    <property type="match status" value="1"/>
</dbReference>
<dbReference type="PROSITE" id="PS51384">
    <property type="entry name" value="FAD_FR"/>
    <property type="match status" value="1"/>
</dbReference>
<dbReference type="InterPro" id="IPR008333">
    <property type="entry name" value="Cbr1-like_FAD-bd_dom"/>
</dbReference>
<dbReference type="OrthoDB" id="9806195at2"/>
<evidence type="ECO:0000313" key="5">
    <source>
        <dbReference type="EMBL" id="TFH92989.1"/>
    </source>
</evidence>
<dbReference type="Gene3D" id="3.10.20.30">
    <property type="match status" value="1"/>
</dbReference>
<dbReference type="InterPro" id="IPR001433">
    <property type="entry name" value="OxRdtase_FAD/NAD-bd"/>
</dbReference>
<feature type="domain" description="2Fe-2S ferredoxin-type" evidence="3">
    <location>
        <begin position="3"/>
        <end position="84"/>
    </location>
</feature>
<dbReference type="SUPFAM" id="SSF54292">
    <property type="entry name" value="2Fe-2S ferredoxin-like"/>
    <property type="match status" value="1"/>
</dbReference>
<evidence type="ECO:0000259" key="4">
    <source>
        <dbReference type="PROSITE" id="PS51384"/>
    </source>
</evidence>
<dbReference type="InterPro" id="IPR017927">
    <property type="entry name" value="FAD-bd_FR_type"/>
</dbReference>
<evidence type="ECO:0000313" key="6">
    <source>
        <dbReference type="Proteomes" id="UP000297753"/>
    </source>
</evidence>
<dbReference type="InterPro" id="IPR006058">
    <property type="entry name" value="2Fe2S_fd_BS"/>
</dbReference>
<dbReference type="InterPro" id="IPR001709">
    <property type="entry name" value="Flavoprot_Pyr_Nucl_cyt_Rdtase"/>
</dbReference>
<dbReference type="EMBL" id="SATR01000003">
    <property type="protein sequence ID" value="TFH92989.1"/>
    <property type="molecule type" value="Genomic_DNA"/>
</dbReference>
<proteinExistence type="predicted"/>
<dbReference type="Pfam" id="PF00111">
    <property type="entry name" value="Fer2"/>
    <property type="match status" value="1"/>
</dbReference>
<dbReference type="PANTHER" id="PTHR47354:SF5">
    <property type="entry name" value="PROTEIN RFBI"/>
    <property type="match status" value="1"/>
</dbReference>
<dbReference type="SUPFAM" id="SSF52343">
    <property type="entry name" value="Ferredoxin reductase-like, C-terminal NADP-linked domain"/>
    <property type="match status" value="1"/>
</dbReference>
<reference evidence="5 6" key="1">
    <citation type="submission" date="2019-01" db="EMBL/GenBank/DDBJ databases">
        <title>Vibrio BEI176 sp. nov, a marine bacterium isolated from China: eastern marignal seas.</title>
        <authorList>
            <person name="Li B."/>
        </authorList>
    </citation>
    <scope>NUCLEOTIDE SEQUENCE [LARGE SCALE GENOMIC DNA]</scope>
    <source>
        <strain evidence="5 6">BEI176</strain>
    </source>
</reference>
<dbReference type="InterPro" id="IPR039261">
    <property type="entry name" value="FNR_nucleotide-bd"/>
</dbReference>
<dbReference type="InterPro" id="IPR001041">
    <property type="entry name" value="2Fe-2S_ferredoxin-type"/>
</dbReference>
<dbReference type="Proteomes" id="UP000297753">
    <property type="component" value="Unassembled WGS sequence"/>
</dbReference>
<dbReference type="Gene3D" id="2.40.30.10">
    <property type="entry name" value="Translation factors"/>
    <property type="match status" value="1"/>
</dbReference>
<dbReference type="InterPro" id="IPR050415">
    <property type="entry name" value="MRET"/>
</dbReference>
<dbReference type="CDD" id="cd06189">
    <property type="entry name" value="flavin_oxioreductase"/>
    <property type="match status" value="1"/>
</dbReference>
<dbReference type="PANTHER" id="PTHR47354">
    <property type="entry name" value="NADH OXIDOREDUCTASE HCR"/>
    <property type="match status" value="1"/>
</dbReference>
<dbReference type="PRINTS" id="PR00410">
    <property type="entry name" value="PHEHYDRXLASE"/>
</dbReference>
<comment type="cofactor">
    <cofactor evidence="2">
        <name>[2Fe-2S] cluster</name>
        <dbReference type="ChEBI" id="CHEBI:190135"/>
    </cofactor>
</comment>
<dbReference type="Pfam" id="PF00970">
    <property type="entry name" value="FAD_binding_6"/>
    <property type="match status" value="1"/>
</dbReference>
<protein>
    <submittedName>
        <fullName evidence="5">2Fe-2S iron-sulfur cluster binding domain-containing protein</fullName>
    </submittedName>
</protein>
<dbReference type="GO" id="GO:0016491">
    <property type="term" value="F:oxidoreductase activity"/>
    <property type="evidence" value="ECO:0007669"/>
    <property type="project" value="InterPro"/>
</dbReference>
<dbReference type="InterPro" id="IPR036010">
    <property type="entry name" value="2Fe-2S_ferredoxin-like_sf"/>
</dbReference>
<gene>
    <name evidence="5" type="ORF">ELS82_03285</name>
</gene>
<dbReference type="SUPFAM" id="SSF63380">
    <property type="entry name" value="Riboflavin synthase domain-like"/>
    <property type="match status" value="1"/>
</dbReference>